<dbReference type="Pfam" id="PF06253">
    <property type="entry name" value="MTTB"/>
    <property type="match status" value="1"/>
</dbReference>
<dbReference type="GO" id="GO:0015948">
    <property type="term" value="P:methanogenesis"/>
    <property type="evidence" value="ECO:0007669"/>
    <property type="project" value="InterPro"/>
</dbReference>
<dbReference type="PIRSF" id="PIRSF037567">
    <property type="entry name" value="MTTB_MeTrfase"/>
    <property type="match status" value="1"/>
</dbReference>
<comment type="similarity">
    <text evidence="1">Belongs to the trimethylamine methyltransferase family.</text>
</comment>
<dbReference type="InterPro" id="IPR038601">
    <property type="entry name" value="MttB-like_sf"/>
</dbReference>
<evidence type="ECO:0000313" key="5">
    <source>
        <dbReference type="Proteomes" id="UP000051017"/>
    </source>
</evidence>
<comment type="caution">
    <text evidence="4">The sequence shown here is derived from an EMBL/GenBank/DDBJ whole genome shotgun (WGS) entry which is preliminary data.</text>
</comment>
<dbReference type="GO" id="GO:0008168">
    <property type="term" value="F:methyltransferase activity"/>
    <property type="evidence" value="ECO:0007669"/>
    <property type="project" value="UniProtKB-KW"/>
</dbReference>
<keyword evidence="3 4" id="KW-0808">Transferase</keyword>
<organism evidence="4 5">
    <name type="scientific">Acidimicrobiia bacterium BACL6 MAG-120924-bin43</name>
    <dbReference type="NCBI Taxonomy" id="1655583"/>
    <lineage>
        <taxon>Bacteria</taxon>
        <taxon>Bacillati</taxon>
        <taxon>Actinomycetota</taxon>
        <taxon>Acidimicrobiia</taxon>
        <taxon>acIV cluster</taxon>
    </lineage>
</organism>
<dbReference type="EMBL" id="LIBJ01000009">
    <property type="protein sequence ID" value="KRO49452.1"/>
    <property type="molecule type" value="Genomic_DNA"/>
</dbReference>
<accession>A0A0R2QH06</accession>
<evidence type="ECO:0000256" key="2">
    <source>
        <dbReference type="ARBA" id="ARBA00022603"/>
    </source>
</evidence>
<evidence type="ECO:0000313" key="4">
    <source>
        <dbReference type="EMBL" id="KRO49452.1"/>
    </source>
</evidence>
<evidence type="ECO:0000256" key="3">
    <source>
        <dbReference type="ARBA" id="ARBA00022679"/>
    </source>
</evidence>
<name>A0A0R2QH06_9ACTN</name>
<protein>
    <submittedName>
        <fullName evidence="4">Methyltransferase</fullName>
    </submittedName>
</protein>
<evidence type="ECO:0000256" key="1">
    <source>
        <dbReference type="ARBA" id="ARBA00007137"/>
    </source>
</evidence>
<sequence>SPPNFMELDGTRHAGNRQNFQDLLKLIQMFNIVHFTAGYPVEPVDLHASIRHIECSYDMLTMTDKAIHCYSLGRQRNQDVLEMSRIARQVSPETLDKEPSVFSIINSSSPLRLDIPMLQGIMEFSSRNQIIIITPFTLAGAMAPITLAGALAQQNAEALAGMVFTQLVRPGAPVAYGGFTSNVDMQSGAPAFGTPEYMRTAMAGGQLARRYNVPYRSSNVCAANALDAQAAYESVFSLWGAIQGGVNVLMHGAGWMEGGLHASLEKFVLDADLLAMVAAYLDPIVVDEATLAHEAIGQVGPGGHYFGVQHTQDRFRDAFYKPILSDWRNYESWEEAGKPTADQKARQLAQAYLDGYEQPAIDPAIIEELDAFRARRLAEGGVATDF</sequence>
<dbReference type="InterPro" id="IPR010426">
    <property type="entry name" value="MTTB_MeTrfase"/>
</dbReference>
<proteinExistence type="inferred from homology"/>
<dbReference type="Proteomes" id="UP000051017">
    <property type="component" value="Unassembled WGS sequence"/>
</dbReference>
<gene>
    <name evidence="4" type="ORF">ABR75_07725</name>
</gene>
<dbReference type="GO" id="GO:0032259">
    <property type="term" value="P:methylation"/>
    <property type="evidence" value="ECO:0007669"/>
    <property type="project" value="UniProtKB-KW"/>
</dbReference>
<dbReference type="AlphaFoldDB" id="A0A0R2QH06"/>
<feature type="non-terminal residue" evidence="4">
    <location>
        <position position="1"/>
    </location>
</feature>
<keyword evidence="2 4" id="KW-0489">Methyltransferase</keyword>
<reference evidence="4 5" key="1">
    <citation type="submission" date="2015-10" db="EMBL/GenBank/DDBJ databases">
        <title>Metagenome-Assembled Genomes uncover a global brackish microbiome.</title>
        <authorList>
            <person name="Hugerth L.W."/>
            <person name="Larsson J."/>
            <person name="Alneberg J."/>
            <person name="Lindh M.V."/>
            <person name="Legrand C."/>
            <person name="Pinhassi J."/>
            <person name="Andersson A.F."/>
        </authorList>
    </citation>
    <scope>NUCLEOTIDE SEQUENCE [LARGE SCALE GENOMIC DNA]</scope>
    <source>
        <strain evidence="4">BACL6 MAG-120924-bin43</strain>
    </source>
</reference>
<dbReference type="Gene3D" id="3.20.20.480">
    <property type="entry name" value="Trimethylamine methyltransferase-like"/>
    <property type="match status" value="1"/>
</dbReference>